<organism evidence="4 5">
    <name type="scientific">Tetraodon nigroviridis</name>
    <name type="common">Spotted green pufferfish</name>
    <name type="synonym">Chelonodon nigroviridis</name>
    <dbReference type="NCBI Taxonomy" id="99883"/>
    <lineage>
        <taxon>Eukaryota</taxon>
        <taxon>Metazoa</taxon>
        <taxon>Chordata</taxon>
        <taxon>Craniata</taxon>
        <taxon>Vertebrata</taxon>
        <taxon>Euteleostomi</taxon>
        <taxon>Actinopterygii</taxon>
        <taxon>Neopterygii</taxon>
        <taxon>Teleostei</taxon>
        <taxon>Neoteleostei</taxon>
        <taxon>Acanthomorphata</taxon>
        <taxon>Eupercaria</taxon>
        <taxon>Tetraodontiformes</taxon>
        <taxon>Tetradontoidea</taxon>
        <taxon>Tetraodontidae</taxon>
        <taxon>Tetraodon</taxon>
    </lineage>
</organism>
<sequence>MVRFFQHVKQTSCEARHGQGWLLLKALLLLTADSSDILSSINPGLPAALVKCLYLLVCLPAKKENGAIEETFQETLTRVLLQLCRQPVNVERLVETQELQCLIIGLTSLWDQTSPAWRRQASRVLKAVSAVATSNTVPCLLEKNCVRICIQNLSHIRTDVSGELLAEVAVAVFSFIRDTYGISPMLFNEFDSNDGYRALENILKCEKGVSLDHFQPVEELLALIASFTMLGKAELKVTLCVTNPQPPGFRFDPPLSKGSTVKNLPAFHLLQSSLLRSQDPLLCCQLLRTLQTIWEKDPINFFLLEWTIQSMTQLAACVWQKPASVQKLFFSLLEMIVFKLNYIPHHTLRALLGLLKQTWAGTLAGMTVHSGLLAEVLSDWGLLELLLGELRKRAKIIRKAGVVHSAHSDLQQLPCVEDNERLLTASMLQVVSNLTLRSIKNTASVRDLGMVPYIKVFLDEDQYRGPTLSILEQLAEINPEEFMRTAVGALCSSTQQELGLKRDLLLSVLKVLEAPNSLDAFRRAGGFTGLLSLVVDMEGALADPPREEVWKLLGYQQLLDLLLLLLHILNLAVHLHTVNAHHFETGGFYEKLGEALLQLGCFHTESPQNDSFHQFVELSADPGASSSSCSTSQLKLPLNLRTCVRLLSYLDQFATGTYSPFDFLEVESACDEGLYSRSPSVDLRSGPHSVEDIQKRCRDTSPSISSVSSETQDRFSCDHVILHPGVVRVILTLLPSVFSPEDPQLSVEVQFSLAHHIQAMVKSEQNRQVLCSGGLVSTLLTHCQCMLLDSDHVLHLPVTRILEKLSSQAITHKELRKFLCLGNP</sequence>
<dbReference type="Proteomes" id="UP000007303">
    <property type="component" value="Unassembled WGS sequence"/>
</dbReference>
<dbReference type="Ensembl" id="ENSTNIT00000019860.1">
    <property type="protein sequence ID" value="ENSTNIP00000019630.1"/>
    <property type="gene ID" value="ENSTNIG00000016530.1"/>
</dbReference>
<evidence type="ECO:0000313" key="4">
    <source>
        <dbReference type="Ensembl" id="ENSTNIP00000019630.1"/>
    </source>
</evidence>
<keyword evidence="5" id="KW-1185">Reference proteome</keyword>
<dbReference type="AlphaFoldDB" id="H3DGI6"/>
<reference evidence="4" key="2">
    <citation type="submission" date="2025-08" db="UniProtKB">
        <authorList>
            <consortium name="Ensembl"/>
        </authorList>
    </citation>
    <scope>IDENTIFICATION</scope>
</reference>
<evidence type="ECO:0000313" key="5">
    <source>
        <dbReference type="Proteomes" id="UP000007303"/>
    </source>
</evidence>
<dbReference type="Pfam" id="PF23295">
    <property type="entry name" value="Arm_4"/>
    <property type="match status" value="1"/>
</dbReference>
<name>H3DGI6_TETNG</name>
<feature type="signal peptide" evidence="2">
    <location>
        <begin position="1"/>
        <end position="34"/>
    </location>
</feature>
<keyword evidence="2" id="KW-0732">Signal</keyword>
<evidence type="ECO:0000259" key="3">
    <source>
        <dbReference type="Pfam" id="PF23295"/>
    </source>
</evidence>
<dbReference type="GeneTree" id="ENSGT00940000155684"/>
<dbReference type="HOGENOM" id="CLU_006536_0_0_1"/>
<dbReference type="InterPro" id="IPR056252">
    <property type="entry name" value="Alfy-like_Arm-like"/>
</dbReference>
<protein>
    <recommendedName>
        <fullName evidence="3">Alfy-like armadillo-like repeat domain-containing protein</fullName>
    </recommendedName>
</protein>
<dbReference type="STRING" id="99883.ENSTNIP00000019630"/>
<dbReference type="InParanoid" id="H3DGI6"/>
<feature type="chain" id="PRO_5003581948" description="Alfy-like armadillo-like repeat domain-containing protein" evidence="2">
    <location>
        <begin position="35"/>
        <end position="824"/>
    </location>
</feature>
<dbReference type="OMA" id="PINTHIF"/>
<dbReference type="InterPro" id="IPR051944">
    <property type="entry name" value="BEACH_domain_protein"/>
</dbReference>
<dbReference type="GO" id="GO:0019882">
    <property type="term" value="P:antigen processing and presentation"/>
    <property type="evidence" value="ECO:0007669"/>
    <property type="project" value="TreeGrafter"/>
</dbReference>
<proteinExistence type="predicted"/>
<accession>H3DGI6</accession>
<reference evidence="5" key="1">
    <citation type="journal article" date="2004" name="Nature">
        <title>Genome duplication in the teleost fish Tetraodon nigroviridis reveals the early vertebrate proto-karyotype.</title>
        <authorList>
            <person name="Jaillon O."/>
            <person name="Aury J.-M."/>
            <person name="Brunet F."/>
            <person name="Petit J.-L."/>
            <person name="Stange-Thomann N."/>
            <person name="Mauceli E."/>
            <person name="Bouneau L."/>
            <person name="Fischer C."/>
            <person name="Ozouf-Costaz C."/>
            <person name="Bernot A."/>
            <person name="Nicaud S."/>
            <person name="Jaffe D."/>
            <person name="Fisher S."/>
            <person name="Lutfalla G."/>
            <person name="Dossat C."/>
            <person name="Segurens B."/>
            <person name="Dasilva C."/>
            <person name="Salanoubat M."/>
            <person name="Levy M."/>
            <person name="Boudet N."/>
            <person name="Castellano S."/>
            <person name="Anthouard V."/>
            <person name="Jubin C."/>
            <person name="Castelli V."/>
            <person name="Katinka M."/>
            <person name="Vacherie B."/>
            <person name="Biemont C."/>
            <person name="Skalli Z."/>
            <person name="Cattolico L."/>
            <person name="Poulain J."/>
            <person name="De Berardinis V."/>
            <person name="Cruaud C."/>
            <person name="Duprat S."/>
            <person name="Brottier P."/>
            <person name="Coutanceau J.-P."/>
            <person name="Gouzy J."/>
            <person name="Parra G."/>
            <person name="Lardier G."/>
            <person name="Chapple C."/>
            <person name="McKernan K.J."/>
            <person name="McEwan P."/>
            <person name="Bosak S."/>
            <person name="Kellis M."/>
            <person name="Volff J.-N."/>
            <person name="Guigo R."/>
            <person name="Zody M.C."/>
            <person name="Mesirov J."/>
            <person name="Lindblad-Toh K."/>
            <person name="Birren B."/>
            <person name="Nusbaum C."/>
            <person name="Kahn D."/>
            <person name="Robinson-Rechavi M."/>
            <person name="Laudet V."/>
            <person name="Schachter V."/>
            <person name="Quetier F."/>
            <person name="Saurin W."/>
            <person name="Scarpelli C."/>
            <person name="Wincker P."/>
            <person name="Lander E.S."/>
            <person name="Weissenbach J."/>
            <person name="Roest Crollius H."/>
        </authorList>
    </citation>
    <scope>NUCLEOTIDE SEQUENCE [LARGE SCALE GENOMIC DNA]</scope>
</reference>
<dbReference type="PANTHER" id="PTHR46108:SF3">
    <property type="entry name" value="WD REPEAT- AND FYVE DOMAIN-CONTAINING PROTEIN 4"/>
    <property type="match status" value="1"/>
</dbReference>
<reference evidence="4" key="3">
    <citation type="submission" date="2025-09" db="UniProtKB">
        <authorList>
            <consortium name="Ensembl"/>
        </authorList>
    </citation>
    <scope>IDENTIFICATION</scope>
</reference>
<dbReference type="PANTHER" id="PTHR46108">
    <property type="entry name" value="BLUE CHEESE"/>
    <property type="match status" value="1"/>
</dbReference>
<evidence type="ECO:0000256" key="1">
    <source>
        <dbReference type="ARBA" id="ARBA00022574"/>
    </source>
</evidence>
<feature type="domain" description="Alfy-like armadillo-like repeat" evidence="3">
    <location>
        <begin position="495"/>
        <end position="782"/>
    </location>
</feature>
<evidence type="ECO:0000256" key="2">
    <source>
        <dbReference type="SAM" id="SignalP"/>
    </source>
</evidence>
<keyword evidence="1" id="KW-0853">WD repeat</keyword>